<feature type="transmembrane region" description="Helical" evidence="6">
    <location>
        <begin position="176"/>
        <end position="199"/>
    </location>
</feature>
<dbReference type="Pfam" id="PF09335">
    <property type="entry name" value="VTT_dom"/>
    <property type="match status" value="1"/>
</dbReference>
<feature type="transmembrane region" description="Helical" evidence="6">
    <location>
        <begin position="106"/>
        <end position="133"/>
    </location>
</feature>
<feature type="transmembrane region" description="Helical" evidence="6">
    <location>
        <begin position="6"/>
        <end position="24"/>
    </location>
</feature>
<accession>A0A161M657</accession>
<dbReference type="OrthoDB" id="919086at2"/>
<gene>
    <name evidence="8" type="ORF">PJIAN_4618</name>
</gene>
<feature type="transmembrane region" description="Helical" evidence="6">
    <location>
        <begin position="64"/>
        <end position="85"/>
    </location>
</feature>
<feature type="transmembrane region" description="Helical" evidence="6">
    <location>
        <begin position="139"/>
        <end position="164"/>
    </location>
</feature>
<evidence type="ECO:0000256" key="1">
    <source>
        <dbReference type="ARBA" id="ARBA00004651"/>
    </source>
</evidence>
<comment type="caution">
    <text evidence="8">The sequence shown here is derived from an EMBL/GenBank/DDBJ whole genome shotgun (WGS) entry which is preliminary data.</text>
</comment>
<evidence type="ECO:0000256" key="6">
    <source>
        <dbReference type="SAM" id="Phobius"/>
    </source>
</evidence>
<comment type="subcellular location">
    <subcellularLocation>
        <location evidence="1">Cell membrane</location>
        <topology evidence="1">Multi-pass membrane protein</topology>
    </subcellularLocation>
</comment>
<sequence>MPDDLVFYISQYGYLAIFLFIFLQEIGAPTPLPNELILIFSGYLAFTGILKLLPLVLTVAGADLLAATTLYVIFNLFGTFLLSAKARWIPISQQSIHKQSQKIARLGFKGIVIGRLSPFIRGYVAVICGLLHINPKKYGITIIATSVIWSSFYIGAGYLLGPYWKHIDMHLEEFKYMLMAIPAGIFLWIVTRYVVGILYKKHAPNTL</sequence>
<feature type="transmembrane region" description="Helical" evidence="6">
    <location>
        <begin position="36"/>
        <end position="58"/>
    </location>
</feature>
<dbReference type="AlphaFoldDB" id="A0A161M657"/>
<reference evidence="9" key="2">
    <citation type="journal article" date="2017" name="Genome Announc.">
        <title>Draft genome sequence of Paludibacter jiangxiensis NM7(T), a propionate-producing fermentative bacterium.</title>
        <authorList>
            <person name="Qiu Y.-L."/>
            <person name="Tourlousse D.M."/>
            <person name="Matsuura N."/>
            <person name="Ohashi A."/>
            <person name="Sekiguchi Y."/>
        </authorList>
    </citation>
    <scope>NUCLEOTIDE SEQUENCE [LARGE SCALE GENOMIC DNA]</scope>
    <source>
        <strain evidence="9">NM7</strain>
    </source>
</reference>
<dbReference type="PANTHER" id="PTHR42709">
    <property type="entry name" value="ALKALINE PHOSPHATASE LIKE PROTEIN"/>
    <property type="match status" value="1"/>
</dbReference>
<keyword evidence="2" id="KW-1003">Cell membrane</keyword>
<proteinExistence type="predicted"/>
<evidence type="ECO:0000259" key="7">
    <source>
        <dbReference type="Pfam" id="PF09335"/>
    </source>
</evidence>
<evidence type="ECO:0000313" key="8">
    <source>
        <dbReference type="EMBL" id="GAT64073.1"/>
    </source>
</evidence>
<dbReference type="EMBL" id="BDCR01000004">
    <property type="protein sequence ID" value="GAT64073.1"/>
    <property type="molecule type" value="Genomic_DNA"/>
</dbReference>
<keyword evidence="5 6" id="KW-0472">Membrane</keyword>
<evidence type="ECO:0000256" key="2">
    <source>
        <dbReference type="ARBA" id="ARBA00022475"/>
    </source>
</evidence>
<dbReference type="InterPro" id="IPR032816">
    <property type="entry name" value="VTT_dom"/>
</dbReference>
<evidence type="ECO:0000313" key="9">
    <source>
        <dbReference type="Proteomes" id="UP000076586"/>
    </source>
</evidence>
<evidence type="ECO:0000256" key="3">
    <source>
        <dbReference type="ARBA" id="ARBA00022692"/>
    </source>
</evidence>
<evidence type="ECO:0000256" key="4">
    <source>
        <dbReference type="ARBA" id="ARBA00022989"/>
    </source>
</evidence>
<dbReference type="RefSeq" id="WP_068705838.1">
    <property type="nucleotide sequence ID" value="NZ_BDCR01000004.1"/>
</dbReference>
<feature type="domain" description="VTT" evidence="7">
    <location>
        <begin position="32"/>
        <end position="158"/>
    </location>
</feature>
<name>A0A161M657_9BACT</name>
<organism evidence="8 9">
    <name type="scientific">Paludibacter jiangxiensis</name>
    <dbReference type="NCBI Taxonomy" id="681398"/>
    <lineage>
        <taxon>Bacteria</taxon>
        <taxon>Pseudomonadati</taxon>
        <taxon>Bacteroidota</taxon>
        <taxon>Bacteroidia</taxon>
        <taxon>Bacteroidales</taxon>
        <taxon>Paludibacteraceae</taxon>
        <taxon>Paludibacter</taxon>
    </lineage>
</organism>
<dbReference type="GO" id="GO:0005886">
    <property type="term" value="C:plasma membrane"/>
    <property type="evidence" value="ECO:0007669"/>
    <property type="project" value="UniProtKB-SubCell"/>
</dbReference>
<keyword evidence="4 6" id="KW-1133">Transmembrane helix</keyword>
<protein>
    <submittedName>
        <fullName evidence="8">Membrane protein DedA</fullName>
    </submittedName>
</protein>
<reference evidence="9" key="1">
    <citation type="submission" date="2016-04" db="EMBL/GenBank/DDBJ databases">
        <title>Draft genome sequence of Paludibacter jiangxiensis strain NM7.</title>
        <authorList>
            <person name="Qiu Y."/>
            <person name="Matsuura N."/>
            <person name="Ohashi A."/>
            <person name="Tourlousse M.D."/>
            <person name="Sekiguchi Y."/>
        </authorList>
    </citation>
    <scope>NUCLEOTIDE SEQUENCE [LARGE SCALE GENOMIC DNA]</scope>
    <source>
        <strain evidence="9">NM7</strain>
    </source>
</reference>
<dbReference type="STRING" id="681398.PJIAN_4618"/>
<dbReference type="InterPro" id="IPR051311">
    <property type="entry name" value="DedA_domain"/>
</dbReference>
<dbReference type="PANTHER" id="PTHR42709:SF6">
    <property type="entry name" value="UNDECAPRENYL PHOSPHATE TRANSPORTER A"/>
    <property type="match status" value="1"/>
</dbReference>
<evidence type="ECO:0000256" key="5">
    <source>
        <dbReference type="ARBA" id="ARBA00023136"/>
    </source>
</evidence>
<keyword evidence="3 6" id="KW-0812">Transmembrane</keyword>
<keyword evidence="9" id="KW-1185">Reference proteome</keyword>
<dbReference type="Proteomes" id="UP000076586">
    <property type="component" value="Unassembled WGS sequence"/>
</dbReference>